<dbReference type="EMBL" id="CM007902">
    <property type="protein sequence ID" value="OTG00465.1"/>
    <property type="molecule type" value="Genomic_DNA"/>
</dbReference>
<protein>
    <submittedName>
        <fullName evidence="1">Uncharacterized protein</fullName>
    </submittedName>
</protein>
<organism evidence="1 2">
    <name type="scientific">Helianthus annuus</name>
    <name type="common">Common sunflower</name>
    <dbReference type="NCBI Taxonomy" id="4232"/>
    <lineage>
        <taxon>Eukaryota</taxon>
        <taxon>Viridiplantae</taxon>
        <taxon>Streptophyta</taxon>
        <taxon>Embryophyta</taxon>
        <taxon>Tracheophyta</taxon>
        <taxon>Spermatophyta</taxon>
        <taxon>Magnoliopsida</taxon>
        <taxon>eudicotyledons</taxon>
        <taxon>Gunneridae</taxon>
        <taxon>Pentapetalae</taxon>
        <taxon>asterids</taxon>
        <taxon>campanulids</taxon>
        <taxon>Asterales</taxon>
        <taxon>Asteraceae</taxon>
        <taxon>Asteroideae</taxon>
        <taxon>Heliantheae alliance</taxon>
        <taxon>Heliantheae</taxon>
        <taxon>Helianthus</taxon>
    </lineage>
</organism>
<keyword evidence="2" id="KW-1185">Reference proteome</keyword>
<gene>
    <name evidence="1" type="ORF">HannXRQ_Chr13g0391341</name>
</gene>
<evidence type="ECO:0000313" key="2">
    <source>
        <dbReference type="Proteomes" id="UP000215914"/>
    </source>
</evidence>
<evidence type="ECO:0000313" key="1">
    <source>
        <dbReference type="EMBL" id="OTG00465.1"/>
    </source>
</evidence>
<reference evidence="2" key="1">
    <citation type="journal article" date="2017" name="Nature">
        <title>The sunflower genome provides insights into oil metabolism, flowering and Asterid evolution.</title>
        <authorList>
            <person name="Badouin H."/>
            <person name="Gouzy J."/>
            <person name="Grassa C.J."/>
            <person name="Murat F."/>
            <person name="Staton S.E."/>
            <person name="Cottret L."/>
            <person name="Lelandais-Briere C."/>
            <person name="Owens G.L."/>
            <person name="Carrere S."/>
            <person name="Mayjonade B."/>
            <person name="Legrand L."/>
            <person name="Gill N."/>
            <person name="Kane N.C."/>
            <person name="Bowers J.E."/>
            <person name="Hubner S."/>
            <person name="Bellec A."/>
            <person name="Berard A."/>
            <person name="Berges H."/>
            <person name="Blanchet N."/>
            <person name="Boniface M.C."/>
            <person name="Brunel D."/>
            <person name="Catrice O."/>
            <person name="Chaidir N."/>
            <person name="Claudel C."/>
            <person name="Donnadieu C."/>
            <person name="Faraut T."/>
            <person name="Fievet G."/>
            <person name="Helmstetter N."/>
            <person name="King M."/>
            <person name="Knapp S.J."/>
            <person name="Lai Z."/>
            <person name="Le Paslier M.C."/>
            <person name="Lippi Y."/>
            <person name="Lorenzon L."/>
            <person name="Mandel J.R."/>
            <person name="Marage G."/>
            <person name="Marchand G."/>
            <person name="Marquand E."/>
            <person name="Bret-Mestries E."/>
            <person name="Morien E."/>
            <person name="Nambeesan S."/>
            <person name="Nguyen T."/>
            <person name="Pegot-Espagnet P."/>
            <person name="Pouilly N."/>
            <person name="Raftis F."/>
            <person name="Sallet E."/>
            <person name="Schiex T."/>
            <person name="Thomas J."/>
            <person name="Vandecasteele C."/>
            <person name="Vares D."/>
            <person name="Vear F."/>
            <person name="Vautrin S."/>
            <person name="Crespi M."/>
            <person name="Mangin B."/>
            <person name="Burke J.M."/>
            <person name="Salse J."/>
            <person name="Munos S."/>
            <person name="Vincourt P."/>
            <person name="Rieseberg L.H."/>
            <person name="Langlade N.B."/>
        </authorList>
    </citation>
    <scope>NUCLEOTIDE SEQUENCE [LARGE SCALE GENOMIC DNA]</scope>
    <source>
        <strain evidence="2">cv. SF193</strain>
    </source>
</reference>
<dbReference type="AlphaFoldDB" id="A0A251SNN6"/>
<sequence>MWIKLESINEKGGGVLMKRELYLVAWMLKRDSIGDVALRLHDGAVGAPTIPCSLNGQSLKY</sequence>
<accession>A0A251SNN6</accession>
<proteinExistence type="predicted"/>
<dbReference type="InParanoid" id="A0A251SNN6"/>
<name>A0A251SNN6_HELAN</name>
<dbReference type="Proteomes" id="UP000215914">
    <property type="component" value="Chromosome 13"/>
</dbReference>